<sequence>MVGKLLSDAFKKAKKQSGNSSDHGVAKYLADIMTDDFKSPITTKSMTRYFKGEQSPKKDLRDALAKYLEYENYEDFVLKNSKKGSLKFSKKGIRALILSIVVLVAYFVYSQLINFGKSYMHWIDDHYEEVAAKDTLGKIGVKELDKKLLQEFKKIKVCDTTTFFIEGKPIIWYFKSNNEYEYFTAPGLHPVNGKTLKVVSTEHARIVHDEVKCE</sequence>
<keyword evidence="3" id="KW-1185">Reference proteome</keyword>
<evidence type="ECO:0000313" key="2">
    <source>
        <dbReference type="EMBL" id="NER14548.1"/>
    </source>
</evidence>
<dbReference type="RefSeq" id="WP_163607834.1">
    <property type="nucleotide sequence ID" value="NZ_JAABOO010000003.1"/>
</dbReference>
<reference evidence="2 3" key="1">
    <citation type="submission" date="2020-01" db="EMBL/GenBank/DDBJ databases">
        <title>Leptobacterium flavescens.</title>
        <authorList>
            <person name="Wang G."/>
        </authorList>
    </citation>
    <scope>NUCLEOTIDE SEQUENCE [LARGE SCALE GENOMIC DNA]</scope>
    <source>
        <strain evidence="2 3">KCTC 22160</strain>
    </source>
</reference>
<comment type="caution">
    <text evidence="2">The sequence shown here is derived from an EMBL/GenBank/DDBJ whole genome shotgun (WGS) entry which is preliminary data.</text>
</comment>
<keyword evidence="1" id="KW-1133">Transmembrane helix</keyword>
<evidence type="ECO:0000313" key="3">
    <source>
        <dbReference type="Proteomes" id="UP000468581"/>
    </source>
</evidence>
<dbReference type="AlphaFoldDB" id="A0A6P0URF5"/>
<dbReference type="EMBL" id="JAABOO010000003">
    <property type="protein sequence ID" value="NER14548.1"/>
    <property type="molecule type" value="Genomic_DNA"/>
</dbReference>
<gene>
    <name evidence="2" type="ORF">GWK08_13925</name>
</gene>
<dbReference type="Proteomes" id="UP000468581">
    <property type="component" value="Unassembled WGS sequence"/>
</dbReference>
<name>A0A6P0URF5_9FLAO</name>
<accession>A0A6P0URF5</accession>
<evidence type="ECO:0000256" key="1">
    <source>
        <dbReference type="SAM" id="Phobius"/>
    </source>
</evidence>
<keyword evidence="1" id="KW-0472">Membrane</keyword>
<feature type="transmembrane region" description="Helical" evidence="1">
    <location>
        <begin position="92"/>
        <end position="109"/>
    </location>
</feature>
<organism evidence="2 3">
    <name type="scientific">Leptobacterium flavescens</name>
    <dbReference type="NCBI Taxonomy" id="472055"/>
    <lineage>
        <taxon>Bacteria</taxon>
        <taxon>Pseudomonadati</taxon>
        <taxon>Bacteroidota</taxon>
        <taxon>Flavobacteriia</taxon>
        <taxon>Flavobacteriales</taxon>
        <taxon>Flavobacteriaceae</taxon>
        <taxon>Leptobacterium</taxon>
    </lineage>
</organism>
<proteinExistence type="predicted"/>
<protein>
    <submittedName>
        <fullName evidence="2">Uncharacterized protein</fullName>
    </submittedName>
</protein>
<keyword evidence="1" id="KW-0812">Transmembrane</keyword>